<dbReference type="AlphaFoldDB" id="A0A0J6S0F3"/>
<keyword evidence="2" id="KW-1133">Transmembrane helix</keyword>
<protein>
    <submittedName>
        <fullName evidence="3">Uncharacterized protein</fullName>
    </submittedName>
</protein>
<dbReference type="Proteomes" id="UP000035929">
    <property type="component" value="Unassembled WGS sequence"/>
</dbReference>
<keyword evidence="2" id="KW-0472">Membrane</keyword>
<feature type="compositionally biased region" description="Low complexity" evidence="1">
    <location>
        <begin position="261"/>
        <end position="272"/>
    </location>
</feature>
<feature type="region of interest" description="Disordered" evidence="1">
    <location>
        <begin position="250"/>
        <end position="272"/>
    </location>
</feature>
<feature type="transmembrane region" description="Helical" evidence="2">
    <location>
        <begin position="61"/>
        <end position="80"/>
    </location>
</feature>
<sequence>MLLGAGMTGDKIDREAGASPEPARAFRIKVRPKAEPPGSSGPEPGAEAVGGEALWPPPRLWLLRLGMAGSLVGALLGIWLCLTALVWAITDLVLPFLASAYTALVQPDASLPSRLGGTLASARDLWRIVICLPASAPMVGAFVAFGALRKRAQLSHLLAQPDLRSGVSVTRLDATGITCRWPRGHVFTIPWSDVVEIRLVRDAAWEGHGFSVIVYRAVRDRPEQVAVWEGQTVGDATLGMRLPVHVAYRRDRGETGQPRNAAPAGPSGAPTG</sequence>
<evidence type="ECO:0000313" key="3">
    <source>
        <dbReference type="EMBL" id="KMO27033.1"/>
    </source>
</evidence>
<name>A0A0J6S0F3_9HYPH</name>
<accession>A0A0J6S0F3</accession>
<feature type="compositionally biased region" description="Low complexity" evidence="1">
    <location>
        <begin position="36"/>
        <end position="49"/>
    </location>
</feature>
<feature type="transmembrane region" description="Helical" evidence="2">
    <location>
        <begin position="125"/>
        <end position="148"/>
    </location>
</feature>
<evidence type="ECO:0000313" key="4">
    <source>
        <dbReference type="Proteomes" id="UP000035929"/>
    </source>
</evidence>
<dbReference type="PATRIC" id="fig|270351.6.peg.5193"/>
<proteinExistence type="predicted"/>
<dbReference type="EMBL" id="LABX01000360">
    <property type="protein sequence ID" value="KMO27033.1"/>
    <property type="molecule type" value="Genomic_DNA"/>
</dbReference>
<feature type="region of interest" description="Disordered" evidence="1">
    <location>
        <begin position="1"/>
        <end position="49"/>
    </location>
</feature>
<comment type="caution">
    <text evidence="3">The sequence shown here is derived from an EMBL/GenBank/DDBJ whole genome shotgun (WGS) entry which is preliminary data.</text>
</comment>
<evidence type="ECO:0000256" key="1">
    <source>
        <dbReference type="SAM" id="MobiDB-lite"/>
    </source>
</evidence>
<reference evidence="3 4" key="1">
    <citation type="submission" date="2015-03" db="EMBL/GenBank/DDBJ databases">
        <title>Genome sequencing of Methylobacterium aquaticum DSM16371 type strain.</title>
        <authorList>
            <person name="Chaudhry V."/>
            <person name="Patil P.B."/>
        </authorList>
    </citation>
    <scope>NUCLEOTIDE SEQUENCE [LARGE SCALE GENOMIC DNA]</scope>
    <source>
        <strain evidence="3 4">DSM 16371</strain>
    </source>
</reference>
<organism evidence="3 4">
    <name type="scientific">Methylobacterium aquaticum</name>
    <dbReference type="NCBI Taxonomy" id="270351"/>
    <lineage>
        <taxon>Bacteria</taxon>
        <taxon>Pseudomonadati</taxon>
        <taxon>Pseudomonadota</taxon>
        <taxon>Alphaproteobacteria</taxon>
        <taxon>Hyphomicrobiales</taxon>
        <taxon>Methylobacteriaceae</taxon>
        <taxon>Methylobacterium</taxon>
    </lineage>
</organism>
<evidence type="ECO:0000256" key="2">
    <source>
        <dbReference type="SAM" id="Phobius"/>
    </source>
</evidence>
<keyword evidence="2" id="KW-0812">Transmembrane</keyword>
<gene>
    <name evidence="3" type="ORF">VP06_31995</name>
</gene>
<feature type="transmembrane region" description="Helical" evidence="2">
    <location>
        <begin position="85"/>
        <end position="105"/>
    </location>
</feature>